<dbReference type="AlphaFoldDB" id="A0AAD9SBD0"/>
<sequence>MNKTTTLNVDTRKRSSSTAASEIIDQPPTKQNRHENLREPSRTPKTWRPRCVFMVEHIRKHRLQFHNRNAAEGEKRNCGMFVSLADANCRVRDVMEDVIGEFWLSNEQGEDSIFREGGDEYYGNPGNDGEIVGSFWEFDDWHSDVTHKVYVRAYPLTWPMHSDGSNIHRRDGLDQSKVRELRIDIDEMEWIGV</sequence>
<evidence type="ECO:0000313" key="3">
    <source>
        <dbReference type="Proteomes" id="UP001265746"/>
    </source>
</evidence>
<name>A0AAD9SBD0_PHOAM</name>
<organism evidence="2 3">
    <name type="scientific">Phomopsis amygdali</name>
    <name type="common">Fusicoccum amygdali</name>
    <dbReference type="NCBI Taxonomy" id="1214568"/>
    <lineage>
        <taxon>Eukaryota</taxon>
        <taxon>Fungi</taxon>
        <taxon>Dikarya</taxon>
        <taxon>Ascomycota</taxon>
        <taxon>Pezizomycotina</taxon>
        <taxon>Sordariomycetes</taxon>
        <taxon>Sordariomycetidae</taxon>
        <taxon>Diaporthales</taxon>
        <taxon>Diaporthaceae</taxon>
        <taxon>Diaporthe</taxon>
    </lineage>
</organism>
<feature type="region of interest" description="Disordered" evidence="1">
    <location>
        <begin position="1"/>
        <end position="44"/>
    </location>
</feature>
<reference evidence="2" key="1">
    <citation type="submission" date="2023-06" db="EMBL/GenBank/DDBJ databases">
        <authorList>
            <person name="Noh H."/>
        </authorList>
    </citation>
    <scope>NUCLEOTIDE SEQUENCE</scope>
    <source>
        <strain evidence="2">DUCC20226</strain>
    </source>
</reference>
<evidence type="ECO:0000313" key="2">
    <source>
        <dbReference type="EMBL" id="KAK2602258.1"/>
    </source>
</evidence>
<protein>
    <submittedName>
        <fullName evidence="2">Uncharacterized protein</fullName>
    </submittedName>
</protein>
<feature type="compositionally biased region" description="Basic and acidic residues" evidence="1">
    <location>
        <begin position="32"/>
        <end position="42"/>
    </location>
</feature>
<accession>A0AAD9SBD0</accession>
<dbReference type="EMBL" id="JAUJFL010000005">
    <property type="protein sequence ID" value="KAK2602258.1"/>
    <property type="molecule type" value="Genomic_DNA"/>
</dbReference>
<keyword evidence="3" id="KW-1185">Reference proteome</keyword>
<proteinExistence type="predicted"/>
<gene>
    <name evidence="2" type="ORF">N8I77_008807</name>
</gene>
<comment type="caution">
    <text evidence="2">The sequence shown here is derived from an EMBL/GenBank/DDBJ whole genome shotgun (WGS) entry which is preliminary data.</text>
</comment>
<evidence type="ECO:0000256" key="1">
    <source>
        <dbReference type="SAM" id="MobiDB-lite"/>
    </source>
</evidence>
<dbReference type="Proteomes" id="UP001265746">
    <property type="component" value="Unassembled WGS sequence"/>
</dbReference>